<dbReference type="EMBL" id="JAGSOY010000168">
    <property type="protein sequence ID" value="MBU2714164.1"/>
    <property type="molecule type" value="Genomic_DNA"/>
</dbReference>
<dbReference type="RefSeq" id="WP_215822432.1">
    <property type="nucleotide sequence ID" value="NZ_JAGSOY010000168.1"/>
</dbReference>
<name>A0ABS5ZJL8_9GAMM</name>
<keyword evidence="3" id="KW-1185">Reference proteome</keyword>
<keyword evidence="1" id="KW-0732">Signal</keyword>
<proteinExistence type="predicted"/>
<dbReference type="Proteomes" id="UP000690515">
    <property type="component" value="Unassembled WGS sequence"/>
</dbReference>
<protein>
    <submittedName>
        <fullName evidence="2">Uncharacterized protein</fullName>
    </submittedName>
</protein>
<accession>A0ABS5ZJL8</accession>
<evidence type="ECO:0000256" key="1">
    <source>
        <dbReference type="SAM" id="SignalP"/>
    </source>
</evidence>
<organism evidence="2 3">
    <name type="scientific">Zooshikella harenae</name>
    <dbReference type="NCBI Taxonomy" id="2827238"/>
    <lineage>
        <taxon>Bacteria</taxon>
        <taxon>Pseudomonadati</taxon>
        <taxon>Pseudomonadota</taxon>
        <taxon>Gammaproteobacteria</taxon>
        <taxon>Oceanospirillales</taxon>
        <taxon>Zooshikellaceae</taxon>
        <taxon>Zooshikella</taxon>
    </lineage>
</organism>
<gene>
    <name evidence="2" type="ORF">KCG35_24245</name>
</gene>
<evidence type="ECO:0000313" key="3">
    <source>
        <dbReference type="Proteomes" id="UP000690515"/>
    </source>
</evidence>
<sequence>MKLFLQFLLCLIFTLSSSVFSDELTTSPYTQIESVDAFTDFGDGDIIFNLVAKVNGCERGYWMSKNSPGYNTTLSMIIAAYQAKTRVLVRGYSQRRWDGSAGPFCQLYSIRYVPN</sequence>
<feature type="signal peptide" evidence="1">
    <location>
        <begin position="1"/>
        <end position="21"/>
    </location>
</feature>
<evidence type="ECO:0000313" key="2">
    <source>
        <dbReference type="EMBL" id="MBU2714164.1"/>
    </source>
</evidence>
<comment type="caution">
    <text evidence="2">The sequence shown here is derived from an EMBL/GenBank/DDBJ whole genome shotgun (WGS) entry which is preliminary data.</text>
</comment>
<feature type="chain" id="PRO_5045838821" evidence="1">
    <location>
        <begin position="22"/>
        <end position="115"/>
    </location>
</feature>
<reference evidence="2 3" key="1">
    <citation type="submission" date="2021-04" db="EMBL/GenBank/DDBJ databases">
        <authorList>
            <person name="Pira H."/>
            <person name="Risdian C."/>
            <person name="Wink J."/>
        </authorList>
    </citation>
    <scope>NUCLEOTIDE SEQUENCE [LARGE SCALE GENOMIC DNA]</scope>
    <source>
        <strain evidence="2 3">WH53</strain>
    </source>
</reference>